<feature type="repeat" description="Solcar" evidence="10">
    <location>
        <begin position="186"/>
        <end position="292"/>
    </location>
</feature>
<accession>A0A0G4N9P4</accession>
<evidence type="ECO:0000256" key="8">
    <source>
        <dbReference type="ARBA" id="ARBA00023128"/>
    </source>
</evidence>
<keyword evidence="6" id="KW-0999">Mitochondrion inner membrane</keyword>
<evidence type="ECO:0000259" key="11">
    <source>
        <dbReference type="Pfam" id="PF07992"/>
    </source>
</evidence>
<dbReference type="InterPro" id="IPR050567">
    <property type="entry name" value="Mitochondrial_Carrier"/>
</dbReference>
<sequence length="628" mass="67328">MSADFWAGYISGAVGIIIGNPLDVVKVRLQARDALAAQTPSAYFRQFENTAALVTGTAAPIVGYGALNALLFVSYNRTEAALNGMAGVQSSLWTTWAAGAVGGLATWVVSTPTELVKCRAQLSSPPRSSWAIAKQIYRTEGARGMYFGGVVTALRDSIGYGFYFWSYELSTRWMAAAPGDASSFHQEAAKVLLCGGLAGVVTWASVFPLDVIKTRVQTQRAFGGEAETARLLGEGRTPEAPSQARQGAVQMAKAAYREEGLRVFFRGLTVCSVRAFVVNAVQWAVYEWVMRELGQSKKRQQQQQQHQRDEHKMRPHDVLIVGGGPAGLSTATYLARQLRAAVLFDSGVYRNARAEHMHGVLGFDHAAPASLRSKARADLLARYETTTLVDGVVTRIDKTPQGLFRAVTGDGRAWHGRRVVLATGVTDIMAPIPGFDACWGRSVFHCLYCHGYESRGAATAGVLTGGLVAQAALGVHMAWMAKQLADRVTIYAHGDEAMARDLEAAIDKTPFVVDARRIARMEHGPGETEVTLYFEDGTSVTEGFLAHGPRTKVNGPFVEQLSLDLTDSGDIKTVNALGETTCPGVYAAGDNMQMMKAVPLAAAAGVMAVAGLSGPLSSESQVEVEVEQ</sequence>
<keyword evidence="3" id="KW-0813">Transport</keyword>
<evidence type="ECO:0000256" key="10">
    <source>
        <dbReference type="PROSITE-ProRule" id="PRU00282"/>
    </source>
</evidence>
<dbReference type="GO" id="GO:0022857">
    <property type="term" value="F:transmembrane transporter activity"/>
    <property type="evidence" value="ECO:0007669"/>
    <property type="project" value="TreeGrafter"/>
</dbReference>
<dbReference type="PRINTS" id="PR00368">
    <property type="entry name" value="FADPNR"/>
</dbReference>
<keyword evidence="4 10" id="KW-0812">Transmembrane</keyword>
<feature type="repeat" description="Solcar" evidence="10">
    <location>
        <begin position="90"/>
        <end position="173"/>
    </location>
</feature>
<evidence type="ECO:0000256" key="3">
    <source>
        <dbReference type="ARBA" id="ARBA00022448"/>
    </source>
</evidence>
<dbReference type="Gene3D" id="1.50.40.10">
    <property type="entry name" value="Mitochondrial carrier domain"/>
    <property type="match status" value="1"/>
</dbReference>
<organism evidence="12 13">
    <name type="scientific">Verticillium longisporum</name>
    <name type="common">Verticillium dahliae var. longisporum</name>
    <dbReference type="NCBI Taxonomy" id="100787"/>
    <lineage>
        <taxon>Eukaryota</taxon>
        <taxon>Fungi</taxon>
        <taxon>Dikarya</taxon>
        <taxon>Ascomycota</taxon>
        <taxon>Pezizomycotina</taxon>
        <taxon>Sordariomycetes</taxon>
        <taxon>Hypocreomycetidae</taxon>
        <taxon>Glomerellales</taxon>
        <taxon>Plectosphaerellaceae</taxon>
        <taxon>Verticillium</taxon>
    </lineage>
</organism>
<dbReference type="PROSITE" id="PS50920">
    <property type="entry name" value="SOLCAR"/>
    <property type="match status" value="3"/>
</dbReference>
<evidence type="ECO:0000256" key="5">
    <source>
        <dbReference type="ARBA" id="ARBA00022737"/>
    </source>
</evidence>
<comment type="subcellular location">
    <subcellularLocation>
        <location evidence="1">Mitochondrion membrane</location>
        <topology evidence="1">Multi-pass membrane protein</topology>
    </subcellularLocation>
</comment>
<keyword evidence="8" id="KW-0496">Mitochondrion</keyword>
<feature type="repeat" description="Solcar" evidence="10">
    <location>
        <begin position="1"/>
        <end position="81"/>
    </location>
</feature>
<proteinExistence type="inferred from homology"/>
<evidence type="ECO:0000256" key="4">
    <source>
        <dbReference type="ARBA" id="ARBA00022692"/>
    </source>
</evidence>
<reference evidence="13" key="1">
    <citation type="submission" date="2015-05" db="EMBL/GenBank/DDBJ databases">
        <authorList>
            <person name="Fogelqvist Johan"/>
        </authorList>
    </citation>
    <scope>NUCLEOTIDE SEQUENCE [LARGE SCALE GENOMIC DNA]</scope>
</reference>
<evidence type="ECO:0000256" key="9">
    <source>
        <dbReference type="ARBA" id="ARBA00023136"/>
    </source>
</evidence>
<dbReference type="Gene3D" id="3.50.50.60">
    <property type="entry name" value="FAD/NAD(P)-binding domain"/>
    <property type="match status" value="2"/>
</dbReference>
<dbReference type="Proteomes" id="UP000045706">
    <property type="component" value="Unassembled WGS sequence"/>
</dbReference>
<evidence type="ECO:0000256" key="7">
    <source>
        <dbReference type="ARBA" id="ARBA00022989"/>
    </source>
</evidence>
<dbReference type="EMBL" id="CVQI01033051">
    <property type="protein sequence ID" value="CRK43050.1"/>
    <property type="molecule type" value="Genomic_DNA"/>
</dbReference>
<keyword evidence="5" id="KW-0677">Repeat</keyword>
<evidence type="ECO:0000256" key="2">
    <source>
        <dbReference type="ARBA" id="ARBA00006375"/>
    </source>
</evidence>
<protein>
    <recommendedName>
        <fullName evidence="11">FAD/NAD(P)-binding domain-containing protein</fullName>
    </recommendedName>
</protein>
<dbReference type="PRINTS" id="PR00469">
    <property type="entry name" value="PNDRDTASEII"/>
</dbReference>
<dbReference type="PANTHER" id="PTHR45624:SF10">
    <property type="entry name" value="SLC (SOLUTE CARRIER) HOMOLOG"/>
    <property type="match status" value="1"/>
</dbReference>
<evidence type="ECO:0000313" key="13">
    <source>
        <dbReference type="Proteomes" id="UP000045706"/>
    </source>
</evidence>
<comment type="similarity">
    <text evidence="2">Belongs to the mitochondrial carrier (TC 2.A.29) family.</text>
</comment>
<dbReference type="InterPro" id="IPR023395">
    <property type="entry name" value="MCP_dom_sf"/>
</dbReference>
<dbReference type="GO" id="GO:0016491">
    <property type="term" value="F:oxidoreductase activity"/>
    <property type="evidence" value="ECO:0007669"/>
    <property type="project" value="InterPro"/>
</dbReference>
<dbReference type="AlphaFoldDB" id="A0A0G4N9P4"/>
<dbReference type="InterPro" id="IPR018108">
    <property type="entry name" value="MCP_transmembrane"/>
</dbReference>
<feature type="domain" description="FAD/NAD(P)-binding" evidence="11">
    <location>
        <begin position="316"/>
        <end position="604"/>
    </location>
</feature>
<keyword evidence="7" id="KW-1133">Transmembrane helix</keyword>
<dbReference type="Pfam" id="PF00153">
    <property type="entry name" value="Mito_carr"/>
    <property type="match status" value="3"/>
</dbReference>
<name>A0A0G4N9P4_VERLO</name>
<dbReference type="Pfam" id="PF07992">
    <property type="entry name" value="Pyr_redox_2"/>
    <property type="match status" value="1"/>
</dbReference>
<dbReference type="GO" id="GO:0031966">
    <property type="term" value="C:mitochondrial membrane"/>
    <property type="evidence" value="ECO:0007669"/>
    <property type="project" value="UniProtKB-SubCell"/>
</dbReference>
<evidence type="ECO:0000256" key="6">
    <source>
        <dbReference type="ARBA" id="ARBA00022792"/>
    </source>
</evidence>
<dbReference type="SUPFAM" id="SSF103506">
    <property type="entry name" value="Mitochondrial carrier"/>
    <property type="match status" value="1"/>
</dbReference>
<dbReference type="InterPro" id="IPR023753">
    <property type="entry name" value="FAD/NAD-binding_dom"/>
</dbReference>
<dbReference type="SUPFAM" id="SSF51905">
    <property type="entry name" value="FAD/NAD(P)-binding domain"/>
    <property type="match status" value="1"/>
</dbReference>
<keyword evidence="9 10" id="KW-0472">Membrane</keyword>
<evidence type="ECO:0000313" key="12">
    <source>
        <dbReference type="EMBL" id="CRK43050.1"/>
    </source>
</evidence>
<gene>
    <name evidence="12" type="ORF">BN1723_005505</name>
</gene>
<evidence type="ECO:0000256" key="1">
    <source>
        <dbReference type="ARBA" id="ARBA00004225"/>
    </source>
</evidence>
<dbReference type="InterPro" id="IPR036188">
    <property type="entry name" value="FAD/NAD-bd_sf"/>
</dbReference>
<dbReference type="PANTHER" id="PTHR45624">
    <property type="entry name" value="MITOCHONDRIAL BASIC AMINO ACIDS TRANSPORTER-RELATED"/>
    <property type="match status" value="1"/>
</dbReference>